<name>A0AAV5SYA9_9BILA</name>
<evidence type="ECO:0000313" key="3">
    <source>
        <dbReference type="Proteomes" id="UP001432027"/>
    </source>
</evidence>
<gene>
    <name evidence="2" type="ORF">PENTCL1PPCAC_9522</name>
</gene>
<dbReference type="EMBL" id="BTSX01000003">
    <property type="protein sequence ID" value="GMS87347.1"/>
    <property type="molecule type" value="Genomic_DNA"/>
</dbReference>
<evidence type="ECO:0000256" key="1">
    <source>
        <dbReference type="SAM" id="Phobius"/>
    </source>
</evidence>
<evidence type="ECO:0000313" key="2">
    <source>
        <dbReference type="EMBL" id="GMS87347.1"/>
    </source>
</evidence>
<keyword evidence="1" id="KW-0472">Membrane</keyword>
<keyword evidence="1" id="KW-0812">Transmembrane</keyword>
<comment type="caution">
    <text evidence="2">The sequence shown here is derived from an EMBL/GenBank/DDBJ whole genome shotgun (WGS) entry which is preliminary data.</text>
</comment>
<reference evidence="2" key="1">
    <citation type="submission" date="2023-10" db="EMBL/GenBank/DDBJ databases">
        <title>Genome assembly of Pristionchus species.</title>
        <authorList>
            <person name="Yoshida K."/>
            <person name="Sommer R.J."/>
        </authorList>
    </citation>
    <scope>NUCLEOTIDE SEQUENCE</scope>
    <source>
        <strain evidence="2">RS0144</strain>
    </source>
</reference>
<feature type="non-terminal residue" evidence="2">
    <location>
        <position position="1"/>
    </location>
</feature>
<keyword evidence="1" id="KW-1133">Transmembrane helix</keyword>
<protein>
    <submittedName>
        <fullName evidence="2">Uncharacterized protein</fullName>
    </submittedName>
</protein>
<accession>A0AAV5SYA9</accession>
<keyword evidence="3" id="KW-1185">Reference proteome</keyword>
<proteinExistence type="predicted"/>
<feature type="non-terminal residue" evidence="2">
    <location>
        <position position="94"/>
    </location>
</feature>
<feature type="transmembrane region" description="Helical" evidence="1">
    <location>
        <begin position="39"/>
        <end position="62"/>
    </location>
</feature>
<organism evidence="2 3">
    <name type="scientific">Pristionchus entomophagus</name>
    <dbReference type="NCBI Taxonomy" id="358040"/>
    <lineage>
        <taxon>Eukaryota</taxon>
        <taxon>Metazoa</taxon>
        <taxon>Ecdysozoa</taxon>
        <taxon>Nematoda</taxon>
        <taxon>Chromadorea</taxon>
        <taxon>Rhabditida</taxon>
        <taxon>Rhabditina</taxon>
        <taxon>Diplogasteromorpha</taxon>
        <taxon>Diplogasteroidea</taxon>
        <taxon>Neodiplogasteridae</taxon>
        <taxon>Pristionchus</taxon>
    </lineage>
</organism>
<dbReference type="AlphaFoldDB" id="A0AAV5SYA9"/>
<sequence length="94" mass="11065">ISLSFATPSTVHSFRCLRESSKMCHRSRFSLKMKQSYVFISYCITLPISSPLTRLFFLLLYFSRSVRRKVMKVYFYKQTTTTRVTTLASKTEDI</sequence>
<dbReference type="Proteomes" id="UP001432027">
    <property type="component" value="Unassembled WGS sequence"/>
</dbReference>